<dbReference type="Gene3D" id="3.30.460.10">
    <property type="entry name" value="Beta Polymerase, domain 2"/>
    <property type="match status" value="1"/>
</dbReference>
<dbReference type="Proteomes" id="UP000030111">
    <property type="component" value="Unassembled WGS sequence"/>
</dbReference>
<organism evidence="2 3">
    <name type="scientific">Flavobacterium subsaxonicum WB 4.1-42 = DSM 21790</name>
    <dbReference type="NCBI Taxonomy" id="1121898"/>
    <lineage>
        <taxon>Bacteria</taxon>
        <taxon>Pseudomonadati</taxon>
        <taxon>Bacteroidota</taxon>
        <taxon>Flavobacteriia</taxon>
        <taxon>Flavobacteriales</taxon>
        <taxon>Flavobacteriaceae</taxon>
        <taxon>Flavobacterium</taxon>
    </lineage>
</organism>
<gene>
    <name evidence="2" type="ORF">Q766_14375</name>
</gene>
<reference evidence="2 3" key="1">
    <citation type="submission" date="2013-09" db="EMBL/GenBank/DDBJ databases">
        <authorList>
            <person name="Zeng Z."/>
            <person name="Chen C."/>
        </authorList>
    </citation>
    <scope>NUCLEOTIDE SEQUENCE [LARGE SCALE GENOMIC DNA]</scope>
    <source>
        <strain evidence="2 3">WB 4.1-42</strain>
    </source>
</reference>
<accession>A0A0A2MV32</accession>
<name>A0A0A2MV32_9FLAO</name>
<protein>
    <submittedName>
        <fullName evidence="2">DNA polymerase</fullName>
    </submittedName>
</protein>
<comment type="caution">
    <text evidence="2">The sequence shown here is derived from an EMBL/GenBank/DDBJ whole genome shotgun (WGS) entry which is preliminary data.</text>
</comment>
<dbReference type="EMBL" id="JRLY01000012">
    <property type="protein sequence ID" value="KGO92075.1"/>
    <property type="molecule type" value="Genomic_DNA"/>
</dbReference>
<evidence type="ECO:0000313" key="2">
    <source>
        <dbReference type="EMBL" id="KGO92075.1"/>
    </source>
</evidence>
<keyword evidence="3" id="KW-1185">Reference proteome</keyword>
<dbReference type="InterPro" id="IPR041633">
    <property type="entry name" value="Polbeta"/>
</dbReference>
<evidence type="ECO:0000259" key="1">
    <source>
        <dbReference type="Pfam" id="PF18765"/>
    </source>
</evidence>
<dbReference type="CDD" id="cd05403">
    <property type="entry name" value="NT_KNTase_like"/>
    <property type="match status" value="1"/>
</dbReference>
<sequence length="102" mass="11560">MMYGLDENTVNKIIGEFKKFAEIETAILYGSRAKGNFKPASDIDLTFKGEALTSNLLNKLSWALDDLMLPYTFDISLLNHISHLDLLDHINRVGIVVYQKNN</sequence>
<evidence type="ECO:0000313" key="3">
    <source>
        <dbReference type="Proteomes" id="UP000030111"/>
    </source>
</evidence>
<feature type="domain" description="Polymerase beta nucleotidyltransferase" evidence="1">
    <location>
        <begin position="11"/>
        <end position="101"/>
    </location>
</feature>
<proteinExistence type="predicted"/>
<dbReference type="SUPFAM" id="SSF81301">
    <property type="entry name" value="Nucleotidyltransferase"/>
    <property type="match status" value="1"/>
</dbReference>
<dbReference type="Pfam" id="PF18765">
    <property type="entry name" value="Polbeta"/>
    <property type="match status" value="1"/>
</dbReference>
<dbReference type="InterPro" id="IPR043519">
    <property type="entry name" value="NT_sf"/>
</dbReference>
<dbReference type="AlphaFoldDB" id="A0A0A2MV32"/>
<dbReference type="eggNOG" id="COG1708">
    <property type="taxonomic scope" value="Bacteria"/>
</dbReference>
<dbReference type="STRING" id="1121898.GCA_000422725_03343"/>
<dbReference type="RefSeq" id="WP_026991316.1">
    <property type="nucleotide sequence ID" value="NZ_AUGP01000028.1"/>
</dbReference>